<dbReference type="OrthoDB" id="25391at2759"/>
<dbReference type="GO" id="GO:2000036">
    <property type="term" value="P:regulation of stem cell population maintenance"/>
    <property type="evidence" value="ECO:0007669"/>
    <property type="project" value="UniProtKB-ARBA"/>
</dbReference>
<dbReference type="AlphaFoldDB" id="A0A0R3VYD8"/>
<accession>A0A0R3VYD8</accession>
<evidence type="ECO:0000256" key="3">
    <source>
        <dbReference type="ARBA" id="ARBA00023163"/>
    </source>
</evidence>
<dbReference type="InterPro" id="IPR038635">
    <property type="entry name" value="CCR4-NOT_su2/3/5_C_sf"/>
</dbReference>
<name>A0A0R3VYD8_TAEAS</name>
<dbReference type="InterPro" id="IPR007282">
    <property type="entry name" value="NOT2/3/5_C"/>
</dbReference>
<dbReference type="Proteomes" id="UP000282613">
    <property type="component" value="Unassembled WGS sequence"/>
</dbReference>
<protein>
    <submittedName>
        <fullName evidence="7">NOT2_3_5 domain-containing protein</fullName>
    </submittedName>
</protein>
<evidence type="ECO:0000256" key="2">
    <source>
        <dbReference type="ARBA" id="ARBA00023015"/>
    </source>
</evidence>
<proteinExistence type="inferred from homology"/>
<gene>
    <name evidence="5" type="ORF">TASK_LOCUS2433</name>
</gene>
<dbReference type="GO" id="GO:0006355">
    <property type="term" value="P:regulation of DNA-templated transcription"/>
    <property type="evidence" value="ECO:0007669"/>
    <property type="project" value="InterPro"/>
</dbReference>
<evidence type="ECO:0000256" key="1">
    <source>
        <dbReference type="ARBA" id="ARBA00007682"/>
    </source>
</evidence>
<evidence type="ECO:0000259" key="4">
    <source>
        <dbReference type="Pfam" id="PF04153"/>
    </source>
</evidence>
<dbReference type="Pfam" id="PF04153">
    <property type="entry name" value="NOT2_3_5_C"/>
    <property type="match status" value="1"/>
</dbReference>
<dbReference type="PANTHER" id="PTHR23326">
    <property type="entry name" value="CCR4 NOT-RELATED"/>
    <property type="match status" value="1"/>
</dbReference>
<dbReference type="STRING" id="60517.A0A0R3VYD8"/>
<keyword evidence="2" id="KW-0805">Transcription regulation</keyword>
<keyword evidence="6" id="KW-1185">Reference proteome</keyword>
<dbReference type="InterPro" id="IPR040168">
    <property type="entry name" value="Not2/3/5"/>
</dbReference>
<reference evidence="5 6" key="2">
    <citation type="submission" date="2018-11" db="EMBL/GenBank/DDBJ databases">
        <authorList>
            <consortium name="Pathogen Informatics"/>
        </authorList>
    </citation>
    <scope>NUCLEOTIDE SEQUENCE [LARGE SCALE GENOMIC DNA]</scope>
</reference>
<dbReference type="EMBL" id="UYRS01001656">
    <property type="protein sequence ID" value="VDK25176.1"/>
    <property type="molecule type" value="Genomic_DNA"/>
</dbReference>
<evidence type="ECO:0000313" key="5">
    <source>
        <dbReference type="EMBL" id="VDK25176.1"/>
    </source>
</evidence>
<dbReference type="WBParaSite" id="TASK_0000243201-mRNA-1">
    <property type="protein sequence ID" value="TASK_0000243201-mRNA-1"/>
    <property type="gene ID" value="TASK_0000243201"/>
</dbReference>
<dbReference type="Gene3D" id="2.30.30.1020">
    <property type="entry name" value="CCR4-NOT complex subunit 2/3/5, C-terminal domain"/>
    <property type="match status" value="1"/>
</dbReference>
<reference evidence="7" key="1">
    <citation type="submission" date="2017-02" db="UniProtKB">
        <authorList>
            <consortium name="WormBaseParasite"/>
        </authorList>
    </citation>
    <scope>IDENTIFICATION</scope>
</reference>
<organism evidence="7">
    <name type="scientific">Taenia asiatica</name>
    <name type="common">Asian tapeworm</name>
    <dbReference type="NCBI Taxonomy" id="60517"/>
    <lineage>
        <taxon>Eukaryota</taxon>
        <taxon>Metazoa</taxon>
        <taxon>Spiralia</taxon>
        <taxon>Lophotrochozoa</taxon>
        <taxon>Platyhelminthes</taxon>
        <taxon>Cestoda</taxon>
        <taxon>Eucestoda</taxon>
        <taxon>Cyclophyllidea</taxon>
        <taxon>Taeniidae</taxon>
        <taxon>Taenia</taxon>
    </lineage>
</organism>
<evidence type="ECO:0000313" key="7">
    <source>
        <dbReference type="WBParaSite" id="TASK_0000243201-mRNA-1"/>
    </source>
</evidence>
<keyword evidence="3" id="KW-0804">Transcription</keyword>
<feature type="domain" description="NOT2/NOT3/NOT5 C-terminal" evidence="4">
    <location>
        <begin position="9"/>
        <end position="64"/>
    </location>
</feature>
<dbReference type="GO" id="GO:0030015">
    <property type="term" value="C:CCR4-NOT core complex"/>
    <property type="evidence" value="ECO:0007669"/>
    <property type="project" value="InterPro"/>
</dbReference>
<comment type="similarity">
    <text evidence="1">Belongs to the CNOT2/3/5 family.</text>
</comment>
<evidence type="ECO:0000313" key="6">
    <source>
        <dbReference type="Proteomes" id="UP000282613"/>
    </source>
</evidence>
<sequence>MRVAAWWGYNRDWRYHKKKMRWFTRVPDSEVIREGGREQSTYYCWDPISFQKVTQQITICYADLDDTPTTYQLSSPTLNARVHFISSNHHQQ</sequence>